<dbReference type="InterPro" id="IPR011051">
    <property type="entry name" value="RmlC_Cupin_sf"/>
</dbReference>
<dbReference type="CDD" id="cd02234">
    <property type="entry name" value="cupin_BLR7677-like"/>
    <property type="match status" value="1"/>
</dbReference>
<name>A0A2H3SHC5_FUSOX</name>
<reference evidence="2" key="1">
    <citation type="submission" date="2016-09" db="EMBL/GenBank/DDBJ databases">
        <authorList>
            <person name="Guldener U."/>
        </authorList>
    </citation>
    <scope>NUCLEOTIDE SEQUENCE [LARGE SCALE GENOMIC DNA]</scope>
    <source>
        <strain evidence="2">V64-1</strain>
    </source>
</reference>
<dbReference type="PANTHER" id="PTHR38599">
    <property type="entry name" value="CUPIN DOMAIN PROTEIN (AFU_ORTHOLOGUE AFUA_3G13620)"/>
    <property type="match status" value="1"/>
</dbReference>
<dbReference type="Gene3D" id="2.60.120.10">
    <property type="entry name" value="Jelly Rolls"/>
    <property type="match status" value="1"/>
</dbReference>
<dbReference type="VEuPathDB" id="FungiDB:FOC1_g10004750"/>
<proteinExistence type="predicted"/>
<dbReference type="EMBL" id="FMJY01000001">
    <property type="protein sequence ID" value="SCO75876.1"/>
    <property type="molecule type" value="Genomic_DNA"/>
</dbReference>
<dbReference type="VEuPathDB" id="FungiDB:FOXG_15844"/>
<sequence>MSFPNVDMNLRWQDQNVVKKDGQWTVDGRPTPGVAVSHVHQPPNLPDKTWLGLMVTAPVNSATPPHTHAGAAIVATVIKGHVLNQMVHTHTDPKTGKTTEHDSGPRIYGPGESWYEAPGCHHVRSENVGDEEAQFIANMILSNDVFEGLDIKARSTEDDFAKVIRVVVIDKEVEEQKAGKAATA</sequence>
<evidence type="ECO:0000313" key="1">
    <source>
        <dbReference type="EMBL" id="SCO75876.1"/>
    </source>
</evidence>
<dbReference type="VEuPathDB" id="FungiDB:FOIG_15652"/>
<dbReference type="VEuPathDB" id="FungiDB:FOC4_g10002973"/>
<dbReference type="OrthoDB" id="5793281at2759"/>
<dbReference type="InterPro" id="IPR014710">
    <property type="entry name" value="RmlC-like_jellyroll"/>
</dbReference>
<dbReference type="PANTHER" id="PTHR38599:SF1">
    <property type="entry name" value="CUPIN DOMAIN PROTEIN (AFU_ORTHOLOGUE AFUA_3G13620)"/>
    <property type="match status" value="1"/>
</dbReference>
<protein>
    <submittedName>
        <fullName evidence="1">Uncharacterized protein</fullName>
    </submittedName>
</protein>
<accession>A0A2H3SHC5</accession>
<dbReference type="AlphaFoldDB" id="A0A2H3SHC5"/>
<gene>
    <name evidence="1" type="ORF">FRV6_00088</name>
</gene>
<organism evidence="1 2">
    <name type="scientific">Fusarium oxysporum</name>
    <name type="common">Fusarium vascular wilt</name>
    <dbReference type="NCBI Taxonomy" id="5507"/>
    <lineage>
        <taxon>Eukaryota</taxon>
        <taxon>Fungi</taxon>
        <taxon>Dikarya</taxon>
        <taxon>Ascomycota</taxon>
        <taxon>Pezizomycotina</taxon>
        <taxon>Sordariomycetes</taxon>
        <taxon>Hypocreomycetidae</taxon>
        <taxon>Hypocreales</taxon>
        <taxon>Nectriaceae</taxon>
        <taxon>Fusarium</taxon>
        <taxon>Fusarium oxysporum species complex</taxon>
    </lineage>
</organism>
<evidence type="ECO:0000313" key="2">
    <source>
        <dbReference type="Proteomes" id="UP000219369"/>
    </source>
</evidence>
<dbReference type="VEuPathDB" id="FungiDB:FOZG_17122"/>
<dbReference type="Proteomes" id="UP000219369">
    <property type="component" value="Unassembled WGS sequence"/>
</dbReference>
<dbReference type="SUPFAM" id="SSF51182">
    <property type="entry name" value="RmlC-like cupins"/>
    <property type="match status" value="1"/>
</dbReference>
<dbReference type="VEuPathDB" id="FungiDB:FOMG_17553"/>